<dbReference type="PATRIC" id="fig|571913.6.peg.2281"/>
<dbReference type="SMART" id="SM00487">
    <property type="entry name" value="DEXDc"/>
    <property type="match status" value="1"/>
</dbReference>
<dbReference type="PANTHER" id="PTHR47396:SF2">
    <property type="entry name" value="HELICASE ATP-BINDING DOMAIN-CONTAINING PROTEIN"/>
    <property type="match status" value="1"/>
</dbReference>
<dbReference type="InterPro" id="IPR006935">
    <property type="entry name" value="Helicase/UvrB_N"/>
</dbReference>
<keyword evidence="4" id="KW-1185">Reference proteome</keyword>
<dbReference type="Proteomes" id="UP000066480">
    <property type="component" value="Chromosome"/>
</dbReference>
<sequence length="586" mass="63996">MSTSAASHLSPAFPERAAWGTASKLRAWQAQALQTYLAEGPRDFLAVATPGAGKTTYALRVATELLGAGIVQQLTIVAPTEHLKTQWADAAARVGINIDPKFTNAQEVHAADYDGVAVTYAGVASRPLLHRARTESVRTLVILDEIHHGGDAKSWGDALREAFEPATRRLSLTGTPFRSDTSPIPFVTYAEDEHGIRRSSSDYTYGYAEALRDGVVRPVLFMAYGGNMRWRTSAGDEIAARLGEPMTKDATAQAWRTALDPKGEWIPSVLRAADKRLSEVRRHMPDAGGLVIASNQTAARSYARTLEDVTGEKATVVLSDDAGSSSRIEKFAEDDSRWMVAVRMVSEGVDVPRLAVGVYATSTSTPLFFAQAVGRFVRARRRGETASVFLPSVPLILEHASRMEDERDHALDRPKKPGEEESIWSEEEGLLAEANHEEKALGGDDQLSFEALESDAEFDHVLFDAQQFGLGAEVGSDDEQEYLGLPGLLEPDQMTQLLRQRQTKQAKSGRKRPVDDAPMAAHRALAAQRKELNSLVGAYARKSGQAHATIHNDLRTSCGGPTLDRASTEQVTARIALIRKWFVGRR</sequence>
<organism evidence="3 4">
    <name type="scientific">Luteipulveratus mongoliensis</name>
    <dbReference type="NCBI Taxonomy" id="571913"/>
    <lineage>
        <taxon>Bacteria</taxon>
        <taxon>Bacillati</taxon>
        <taxon>Actinomycetota</taxon>
        <taxon>Actinomycetes</taxon>
        <taxon>Micrococcales</taxon>
        <taxon>Dermacoccaceae</taxon>
        <taxon>Luteipulveratus</taxon>
    </lineage>
</organism>
<name>A0A0K1JHV5_9MICO</name>
<protein>
    <recommendedName>
        <fullName evidence="2">Helicase ATP-binding domain-containing protein</fullName>
    </recommendedName>
</protein>
<dbReference type="AlphaFoldDB" id="A0A0K1JHV5"/>
<dbReference type="KEGG" id="lmoi:VV02_11180"/>
<dbReference type="Pfam" id="PF04851">
    <property type="entry name" value="ResIII"/>
    <property type="match status" value="1"/>
</dbReference>
<dbReference type="STRING" id="571913.VV02_11180"/>
<evidence type="ECO:0000313" key="3">
    <source>
        <dbReference type="EMBL" id="AKU16294.1"/>
    </source>
</evidence>
<dbReference type="EMBL" id="CP011112">
    <property type="protein sequence ID" value="AKU16294.1"/>
    <property type="molecule type" value="Genomic_DNA"/>
</dbReference>
<feature type="region of interest" description="Disordered" evidence="1">
    <location>
        <begin position="404"/>
        <end position="424"/>
    </location>
</feature>
<dbReference type="OrthoDB" id="5165890at2"/>
<dbReference type="GO" id="GO:0016787">
    <property type="term" value="F:hydrolase activity"/>
    <property type="evidence" value="ECO:0007669"/>
    <property type="project" value="InterPro"/>
</dbReference>
<dbReference type="GO" id="GO:0003677">
    <property type="term" value="F:DNA binding"/>
    <property type="evidence" value="ECO:0007669"/>
    <property type="project" value="InterPro"/>
</dbReference>
<proteinExistence type="predicted"/>
<evidence type="ECO:0000313" key="4">
    <source>
        <dbReference type="Proteomes" id="UP000066480"/>
    </source>
</evidence>
<dbReference type="PROSITE" id="PS51192">
    <property type="entry name" value="HELICASE_ATP_BIND_1"/>
    <property type="match status" value="1"/>
</dbReference>
<reference evidence="3 4" key="1">
    <citation type="submission" date="2015-03" db="EMBL/GenBank/DDBJ databases">
        <title>Luteipulveratus halotolerans sp. nov., a novel actinobacterium (Dermacoccaceae) from Sarawak, Malaysia.</title>
        <authorList>
            <person name="Juboi H."/>
            <person name="Basik A."/>
            <person name="Shamsul S.S."/>
            <person name="Arnold P."/>
            <person name="Schmitt E.K."/>
            <person name="Sanglier J.-J."/>
            <person name="Yeo T."/>
        </authorList>
    </citation>
    <scope>NUCLEOTIDE SEQUENCE [LARGE SCALE GENOMIC DNA]</scope>
    <source>
        <strain evidence="3 4">MN07-A0370</strain>
    </source>
</reference>
<evidence type="ECO:0000256" key="1">
    <source>
        <dbReference type="SAM" id="MobiDB-lite"/>
    </source>
</evidence>
<evidence type="ECO:0000259" key="2">
    <source>
        <dbReference type="PROSITE" id="PS51192"/>
    </source>
</evidence>
<dbReference type="InterPro" id="IPR014001">
    <property type="entry name" value="Helicase_ATP-bd"/>
</dbReference>
<accession>A0A0K1JHV5</accession>
<dbReference type="PANTHER" id="PTHR47396">
    <property type="entry name" value="TYPE I RESTRICTION ENZYME ECOKI R PROTEIN"/>
    <property type="match status" value="1"/>
</dbReference>
<dbReference type="InterPro" id="IPR050742">
    <property type="entry name" value="Helicase_Restrict-Modif_Enz"/>
</dbReference>
<gene>
    <name evidence="3" type="ORF">VV02_11180</name>
</gene>
<dbReference type="GO" id="GO:0005524">
    <property type="term" value="F:ATP binding"/>
    <property type="evidence" value="ECO:0007669"/>
    <property type="project" value="InterPro"/>
</dbReference>
<dbReference type="RefSeq" id="WP_052591614.1">
    <property type="nucleotide sequence ID" value="NZ_CP011112.1"/>
</dbReference>
<feature type="compositionally biased region" description="Basic and acidic residues" evidence="1">
    <location>
        <begin position="404"/>
        <end position="419"/>
    </location>
</feature>
<dbReference type="InterPro" id="IPR027417">
    <property type="entry name" value="P-loop_NTPase"/>
</dbReference>
<feature type="domain" description="Helicase ATP-binding" evidence="2">
    <location>
        <begin position="35"/>
        <end position="194"/>
    </location>
</feature>
<dbReference type="GO" id="GO:0005829">
    <property type="term" value="C:cytosol"/>
    <property type="evidence" value="ECO:0007669"/>
    <property type="project" value="TreeGrafter"/>
</dbReference>
<dbReference type="Gene3D" id="3.40.50.300">
    <property type="entry name" value="P-loop containing nucleotide triphosphate hydrolases"/>
    <property type="match status" value="2"/>
</dbReference>
<dbReference type="SUPFAM" id="SSF52540">
    <property type="entry name" value="P-loop containing nucleoside triphosphate hydrolases"/>
    <property type="match status" value="2"/>
</dbReference>